<protein>
    <submittedName>
        <fullName evidence="1">Uncharacterized protein</fullName>
    </submittedName>
</protein>
<dbReference type="EMBL" id="CM023479">
    <property type="protein sequence ID" value="KAH7974659.1"/>
    <property type="molecule type" value="Genomic_DNA"/>
</dbReference>
<keyword evidence="2" id="KW-1185">Reference proteome</keyword>
<proteinExistence type="predicted"/>
<dbReference type="Proteomes" id="UP000821865">
    <property type="component" value="Chromosome 10"/>
</dbReference>
<evidence type="ECO:0000313" key="1">
    <source>
        <dbReference type="EMBL" id="KAH7974659.1"/>
    </source>
</evidence>
<accession>A0ACB8DQK0</accession>
<gene>
    <name evidence="1" type="ORF">HPB49_017816</name>
</gene>
<evidence type="ECO:0000313" key="2">
    <source>
        <dbReference type="Proteomes" id="UP000821865"/>
    </source>
</evidence>
<sequence length="94" mass="10030">MTDGSSCSKLKRKVIALDQKAAIIRAVASGRKNTQVAKNFGMAPSPLSAILSSKEVITGTVARGVEGTRKKLRSPAFEVVEETLFKWNFGSTGC</sequence>
<name>A0ACB8DQK0_DERSI</name>
<comment type="caution">
    <text evidence="1">The sequence shown here is derived from an EMBL/GenBank/DDBJ whole genome shotgun (WGS) entry which is preliminary data.</text>
</comment>
<organism evidence="1 2">
    <name type="scientific">Dermacentor silvarum</name>
    <name type="common">Tick</name>
    <dbReference type="NCBI Taxonomy" id="543639"/>
    <lineage>
        <taxon>Eukaryota</taxon>
        <taxon>Metazoa</taxon>
        <taxon>Ecdysozoa</taxon>
        <taxon>Arthropoda</taxon>
        <taxon>Chelicerata</taxon>
        <taxon>Arachnida</taxon>
        <taxon>Acari</taxon>
        <taxon>Parasitiformes</taxon>
        <taxon>Ixodida</taxon>
        <taxon>Ixodoidea</taxon>
        <taxon>Ixodidae</taxon>
        <taxon>Rhipicephalinae</taxon>
        <taxon>Dermacentor</taxon>
    </lineage>
</organism>
<reference evidence="1" key="1">
    <citation type="submission" date="2020-05" db="EMBL/GenBank/DDBJ databases">
        <title>Large-scale comparative analyses of tick genomes elucidate their genetic diversity and vector capacities.</title>
        <authorList>
            <person name="Jia N."/>
            <person name="Wang J."/>
            <person name="Shi W."/>
            <person name="Du L."/>
            <person name="Sun Y."/>
            <person name="Zhan W."/>
            <person name="Jiang J."/>
            <person name="Wang Q."/>
            <person name="Zhang B."/>
            <person name="Ji P."/>
            <person name="Sakyi L.B."/>
            <person name="Cui X."/>
            <person name="Yuan T."/>
            <person name="Jiang B."/>
            <person name="Yang W."/>
            <person name="Lam T.T.-Y."/>
            <person name="Chang Q."/>
            <person name="Ding S."/>
            <person name="Wang X."/>
            <person name="Zhu J."/>
            <person name="Ruan X."/>
            <person name="Zhao L."/>
            <person name="Wei J."/>
            <person name="Que T."/>
            <person name="Du C."/>
            <person name="Cheng J."/>
            <person name="Dai P."/>
            <person name="Han X."/>
            <person name="Huang E."/>
            <person name="Gao Y."/>
            <person name="Liu J."/>
            <person name="Shao H."/>
            <person name="Ye R."/>
            <person name="Li L."/>
            <person name="Wei W."/>
            <person name="Wang X."/>
            <person name="Wang C."/>
            <person name="Yang T."/>
            <person name="Huo Q."/>
            <person name="Li W."/>
            <person name="Guo W."/>
            <person name="Chen H."/>
            <person name="Zhou L."/>
            <person name="Ni X."/>
            <person name="Tian J."/>
            <person name="Zhou Y."/>
            <person name="Sheng Y."/>
            <person name="Liu T."/>
            <person name="Pan Y."/>
            <person name="Xia L."/>
            <person name="Li J."/>
            <person name="Zhao F."/>
            <person name="Cao W."/>
        </authorList>
    </citation>
    <scope>NUCLEOTIDE SEQUENCE</scope>
    <source>
        <strain evidence="1">Dsil-2018</strain>
    </source>
</reference>